<name>A0A8X6Y3J1_9ARAC</name>
<gene>
    <name evidence="1" type="ORF">TNIN_406751</name>
</gene>
<accession>A0A8X6Y3J1</accession>
<evidence type="ECO:0000313" key="1">
    <source>
        <dbReference type="EMBL" id="GFY63735.1"/>
    </source>
</evidence>
<proteinExistence type="predicted"/>
<dbReference type="AlphaFoldDB" id="A0A8X6Y3J1"/>
<organism evidence="1 2">
    <name type="scientific">Trichonephila inaurata madagascariensis</name>
    <dbReference type="NCBI Taxonomy" id="2747483"/>
    <lineage>
        <taxon>Eukaryota</taxon>
        <taxon>Metazoa</taxon>
        <taxon>Ecdysozoa</taxon>
        <taxon>Arthropoda</taxon>
        <taxon>Chelicerata</taxon>
        <taxon>Arachnida</taxon>
        <taxon>Araneae</taxon>
        <taxon>Araneomorphae</taxon>
        <taxon>Entelegynae</taxon>
        <taxon>Araneoidea</taxon>
        <taxon>Nephilidae</taxon>
        <taxon>Trichonephila</taxon>
        <taxon>Trichonephila inaurata</taxon>
    </lineage>
</organism>
<evidence type="ECO:0000313" key="2">
    <source>
        <dbReference type="Proteomes" id="UP000886998"/>
    </source>
</evidence>
<keyword evidence="2" id="KW-1185">Reference proteome</keyword>
<dbReference type="EMBL" id="BMAV01014919">
    <property type="protein sequence ID" value="GFY63735.1"/>
    <property type="molecule type" value="Genomic_DNA"/>
</dbReference>
<reference evidence="1" key="1">
    <citation type="submission" date="2020-08" db="EMBL/GenBank/DDBJ databases">
        <title>Multicomponent nature underlies the extraordinary mechanical properties of spider dragline silk.</title>
        <authorList>
            <person name="Kono N."/>
            <person name="Nakamura H."/>
            <person name="Mori M."/>
            <person name="Yoshida Y."/>
            <person name="Ohtoshi R."/>
            <person name="Malay A.D."/>
            <person name="Moran D.A.P."/>
            <person name="Tomita M."/>
            <person name="Numata K."/>
            <person name="Arakawa K."/>
        </authorList>
    </citation>
    <scope>NUCLEOTIDE SEQUENCE</scope>
</reference>
<comment type="caution">
    <text evidence="1">The sequence shown here is derived from an EMBL/GenBank/DDBJ whole genome shotgun (WGS) entry which is preliminary data.</text>
</comment>
<dbReference type="Proteomes" id="UP000886998">
    <property type="component" value="Unassembled WGS sequence"/>
</dbReference>
<sequence length="139" mass="15605">MEIILEEDIVEALDNNAASEAFEDYPMSPLEAVSTAVVLLSLSFHNHRKCTVIFLYVQTLTECSEYVHSIPSSGRHYSSGFSYAIKCCLHFDGPMEVWSAYLQNVAHMRCPLLHSFNPPSFCHSIGSVLGYSRSHKLCQ</sequence>
<protein>
    <submittedName>
        <fullName evidence="1">Uncharacterized protein</fullName>
    </submittedName>
</protein>